<feature type="transmembrane region" description="Helical" evidence="1">
    <location>
        <begin position="34"/>
        <end position="56"/>
    </location>
</feature>
<dbReference type="AlphaFoldDB" id="A0AAV4VM84"/>
<keyword evidence="1" id="KW-0812">Transmembrane</keyword>
<comment type="caution">
    <text evidence="2">The sequence shown here is derived from an EMBL/GenBank/DDBJ whole genome shotgun (WGS) entry which is preliminary data.</text>
</comment>
<name>A0AAV4VM84_CAEEX</name>
<accession>A0AAV4VM84</accession>
<dbReference type="EMBL" id="BPLR01014811">
    <property type="protein sequence ID" value="GIY71455.1"/>
    <property type="molecule type" value="Genomic_DNA"/>
</dbReference>
<sequence length="89" mass="10034">MSILLFRENQAQTGVEEDISPSKDAHTNCSGVHYLIKFLAFVGQLITAAALSRLVIMKCICGFRYYVGFGTSFIMEVTMLVREMDTYLK</sequence>
<gene>
    <name evidence="2" type="ORF">CEXT_447361</name>
</gene>
<proteinExistence type="predicted"/>
<keyword evidence="3" id="KW-1185">Reference proteome</keyword>
<evidence type="ECO:0000256" key="1">
    <source>
        <dbReference type="SAM" id="Phobius"/>
    </source>
</evidence>
<evidence type="ECO:0000313" key="2">
    <source>
        <dbReference type="EMBL" id="GIY71455.1"/>
    </source>
</evidence>
<keyword evidence="1" id="KW-0472">Membrane</keyword>
<reference evidence="2 3" key="1">
    <citation type="submission" date="2021-06" db="EMBL/GenBank/DDBJ databases">
        <title>Caerostris extrusa draft genome.</title>
        <authorList>
            <person name="Kono N."/>
            <person name="Arakawa K."/>
        </authorList>
    </citation>
    <scope>NUCLEOTIDE SEQUENCE [LARGE SCALE GENOMIC DNA]</scope>
</reference>
<dbReference type="Proteomes" id="UP001054945">
    <property type="component" value="Unassembled WGS sequence"/>
</dbReference>
<feature type="transmembrane region" description="Helical" evidence="1">
    <location>
        <begin position="63"/>
        <end position="81"/>
    </location>
</feature>
<protein>
    <submittedName>
        <fullName evidence="2">Uncharacterized protein</fullName>
    </submittedName>
</protein>
<keyword evidence="1" id="KW-1133">Transmembrane helix</keyword>
<evidence type="ECO:0000313" key="3">
    <source>
        <dbReference type="Proteomes" id="UP001054945"/>
    </source>
</evidence>
<organism evidence="2 3">
    <name type="scientific">Caerostris extrusa</name>
    <name type="common">Bark spider</name>
    <name type="synonym">Caerostris bankana</name>
    <dbReference type="NCBI Taxonomy" id="172846"/>
    <lineage>
        <taxon>Eukaryota</taxon>
        <taxon>Metazoa</taxon>
        <taxon>Ecdysozoa</taxon>
        <taxon>Arthropoda</taxon>
        <taxon>Chelicerata</taxon>
        <taxon>Arachnida</taxon>
        <taxon>Araneae</taxon>
        <taxon>Araneomorphae</taxon>
        <taxon>Entelegynae</taxon>
        <taxon>Araneoidea</taxon>
        <taxon>Araneidae</taxon>
        <taxon>Caerostris</taxon>
    </lineage>
</organism>